<dbReference type="OrthoDB" id="9797252at2"/>
<dbReference type="RefSeq" id="WP_045163431.1">
    <property type="nucleotide sequence ID" value="NZ_JYHV01000034.1"/>
</dbReference>
<dbReference type="InterPro" id="IPR029063">
    <property type="entry name" value="SAM-dependent_MTases_sf"/>
</dbReference>
<reference evidence="5 6" key="1">
    <citation type="submission" date="2015-02" db="EMBL/GenBank/DDBJ databases">
        <title>Draft genome sequence of Pseudomonas stutzeri NT0128 isolated from wheat (Triticum turgidum) rhizosphere.</title>
        <authorList>
            <person name="Tovi N."/>
            <person name="Frenk S."/>
            <person name="Hadar Y."/>
            <person name="Minz D."/>
        </authorList>
    </citation>
    <scope>NUCLEOTIDE SEQUENCE [LARGE SCALE GENOMIC DNA]</scope>
    <source>
        <strain evidence="5 6">NT0128</strain>
    </source>
</reference>
<organism evidence="5 6">
    <name type="scientific">Stutzerimonas stutzeri</name>
    <name type="common">Pseudomonas stutzeri</name>
    <dbReference type="NCBI Taxonomy" id="316"/>
    <lineage>
        <taxon>Bacteria</taxon>
        <taxon>Pseudomonadati</taxon>
        <taxon>Pseudomonadota</taxon>
        <taxon>Gammaproteobacteria</taxon>
        <taxon>Pseudomonadales</taxon>
        <taxon>Pseudomonadaceae</taxon>
        <taxon>Stutzerimonas</taxon>
    </lineage>
</organism>
<dbReference type="InterPro" id="IPR013216">
    <property type="entry name" value="Methyltransf_11"/>
</dbReference>
<accession>A0A0D9AGX6</accession>
<gene>
    <name evidence="5" type="ORF">UF78_17155</name>
</gene>
<evidence type="ECO:0000256" key="1">
    <source>
        <dbReference type="ARBA" id="ARBA00008361"/>
    </source>
</evidence>
<evidence type="ECO:0000256" key="3">
    <source>
        <dbReference type="ARBA" id="ARBA00022679"/>
    </source>
</evidence>
<keyword evidence="2 5" id="KW-0489">Methyltransferase</keyword>
<feature type="domain" description="Methyltransferase type 11" evidence="4">
    <location>
        <begin position="41"/>
        <end position="129"/>
    </location>
</feature>
<evidence type="ECO:0000259" key="4">
    <source>
        <dbReference type="Pfam" id="PF08241"/>
    </source>
</evidence>
<dbReference type="PATRIC" id="fig|316.101.peg.2305"/>
<dbReference type="SUPFAM" id="SSF53335">
    <property type="entry name" value="S-adenosyl-L-methionine-dependent methyltransferases"/>
    <property type="match status" value="1"/>
</dbReference>
<dbReference type="GO" id="GO:0008757">
    <property type="term" value="F:S-adenosylmethionine-dependent methyltransferase activity"/>
    <property type="evidence" value="ECO:0007669"/>
    <property type="project" value="InterPro"/>
</dbReference>
<keyword evidence="3 5" id="KW-0808">Transferase</keyword>
<dbReference type="GO" id="GO:0032259">
    <property type="term" value="P:methylation"/>
    <property type="evidence" value="ECO:0007669"/>
    <property type="project" value="UniProtKB-KW"/>
</dbReference>
<sequence length="250" mass="28521">MSDSVRLFSIRSVDYAQFRPSYPESLFSWLAEQCPRTRCALDVAAGSGQATLPLLGHFDHVLSCDASPDQLSGSADWQSVQRFAAQAERLPLRDGRVDLMVVAQALHWFATPAFFAEAKRVLDSNGLFCAWCYSLLRIDPALDEVISRLHGETLQGYWPRGRESVDAGYQDIRAPFETIEPPEFAIEVHWNLPQLLGYLRTWSAVKQWQQAYDMDPVAQLEPDLAQRWGDPERQRRIRWPLHFLAGYPGR</sequence>
<proteinExistence type="inferred from homology"/>
<dbReference type="Gene3D" id="3.40.50.150">
    <property type="entry name" value="Vaccinia Virus protein VP39"/>
    <property type="match status" value="1"/>
</dbReference>
<evidence type="ECO:0000256" key="2">
    <source>
        <dbReference type="ARBA" id="ARBA00022603"/>
    </source>
</evidence>
<comment type="caution">
    <text evidence="5">The sequence shown here is derived from an EMBL/GenBank/DDBJ whole genome shotgun (WGS) entry which is preliminary data.</text>
</comment>
<dbReference type="PANTHER" id="PTHR44942">
    <property type="entry name" value="METHYLTRANSF_11 DOMAIN-CONTAINING PROTEIN"/>
    <property type="match status" value="1"/>
</dbReference>
<protein>
    <submittedName>
        <fullName evidence="5">SAM-dependent methyltransferase</fullName>
    </submittedName>
</protein>
<dbReference type="Pfam" id="PF08241">
    <property type="entry name" value="Methyltransf_11"/>
    <property type="match status" value="1"/>
</dbReference>
<dbReference type="Proteomes" id="UP000032487">
    <property type="component" value="Unassembled WGS sequence"/>
</dbReference>
<evidence type="ECO:0000313" key="6">
    <source>
        <dbReference type="Proteomes" id="UP000032487"/>
    </source>
</evidence>
<dbReference type="AlphaFoldDB" id="A0A0D9AGX6"/>
<evidence type="ECO:0000313" key="5">
    <source>
        <dbReference type="EMBL" id="KJH79982.1"/>
    </source>
</evidence>
<dbReference type="CDD" id="cd02440">
    <property type="entry name" value="AdoMet_MTases"/>
    <property type="match status" value="1"/>
</dbReference>
<dbReference type="PANTHER" id="PTHR44942:SF4">
    <property type="entry name" value="METHYLTRANSFERASE TYPE 11 DOMAIN-CONTAINING PROTEIN"/>
    <property type="match status" value="1"/>
</dbReference>
<dbReference type="InterPro" id="IPR051052">
    <property type="entry name" value="Diverse_substrate_MTase"/>
</dbReference>
<name>A0A0D9AGX6_STUST</name>
<dbReference type="EMBL" id="JYHV01000034">
    <property type="protein sequence ID" value="KJH79982.1"/>
    <property type="molecule type" value="Genomic_DNA"/>
</dbReference>
<comment type="similarity">
    <text evidence="1">Belongs to the methyltransferase superfamily.</text>
</comment>